<dbReference type="EMBL" id="CBSW010000110">
    <property type="protein sequence ID" value="CDG96221.1"/>
    <property type="molecule type" value="Genomic_DNA"/>
</dbReference>
<dbReference type="PANTHER" id="PTHR37625">
    <property type="entry name" value="OUTER MEMBRANE LIPOPROTEIN-RELATED"/>
    <property type="match status" value="1"/>
</dbReference>
<gene>
    <name evidence="2" type="ORF">XBP1_1980013</name>
</gene>
<protein>
    <submittedName>
        <fullName evidence="2">Uncharacterized protein</fullName>
    </submittedName>
</protein>
<dbReference type="NCBIfam" id="TIGR03352">
    <property type="entry name" value="VI_chp_3"/>
    <property type="match status" value="1"/>
</dbReference>
<keyword evidence="1" id="KW-0472">Membrane</keyword>
<reference evidence="2" key="1">
    <citation type="submission" date="2013-07" db="EMBL/GenBank/DDBJ databases">
        <title>Sub-species coevolution in mutualistic symbiosis.</title>
        <authorList>
            <person name="Murfin K."/>
            <person name="Klassen J."/>
            <person name="Lee M."/>
            <person name="Forst S."/>
            <person name="Stock P."/>
            <person name="Goodrich-Blair H."/>
        </authorList>
    </citation>
    <scope>NUCLEOTIDE SEQUENCE [LARGE SCALE GENOMIC DNA]</scope>
    <source>
        <strain evidence="2">Puntauvense</strain>
    </source>
</reference>
<name>A0A077N290_XENBV</name>
<comment type="caution">
    <text evidence="2">The sequence shown here is derived from an EMBL/GenBank/DDBJ whole genome shotgun (WGS) entry which is preliminary data.</text>
</comment>
<evidence type="ECO:0000313" key="3">
    <source>
        <dbReference type="Proteomes" id="UP000028511"/>
    </source>
</evidence>
<dbReference type="RefSeq" id="WP_230580046.1">
    <property type="nucleotide sequence ID" value="NZ_CAWLWN010000179.1"/>
</dbReference>
<dbReference type="Gene3D" id="2.60.40.4150">
    <property type="entry name" value="Type VI secretion system, lipoprotein SciN"/>
    <property type="match status" value="1"/>
</dbReference>
<keyword evidence="1" id="KW-0812">Transmembrane</keyword>
<evidence type="ECO:0000256" key="1">
    <source>
        <dbReference type="SAM" id="Phobius"/>
    </source>
</evidence>
<dbReference type="Proteomes" id="UP000028511">
    <property type="component" value="Unassembled WGS sequence"/>
</dbReference>
<evidence type="ECO:0000313" key="2">
    <source>
        <dbReference type="EMBL" id="CDG96221.1"/>
    </source>
</evidence>
<dbReference type="InterPro" id="IPR017734">
    <property type="entry name" value="T6SS_SciN"/>
</dbReference>
<dbReference type="AlphaFoldDB" id="A0A077N290"/>
<accession>A0A077N290</accession>
<organism evidence="2 3">
    <name type="scientific">Xenorhabdus bovienii str. puntauvense</name>
    <dbReference type="NCBI Taxonomy" id="1398201"/>
    <lineage>
        <taxon>Bacteria</taxon>
        <taxon>Pseudomonadati</taxon>
        <taxon>Pseudomonadota</taxon>
        <taxon>Gammaproteobacteria</taxon>
        <taxon>Enterobacterales</taxon>
        <taxon>Morganellaceae</taxon>
        <taxon>Xenorhabdus</taxon>
    </lineage>
</organism>
<dbReference type="PANTHER" id="PTHR37625:SF4">
    <property type="entry name" value="OUTER MEMBRANE LIPOPROTEIN"/>
    <property type="match status" value="1"/>
</dbReference>
<dbReference type="InterPro" id="IPR038706">
    <property type="entry name" value="Type_VI_SciN-like_sf"/>
</dbReference>
<feature type="transmembrane region" description="Helical" evidence="1">
    <location>
        <begin position="38"/>
        <end position="61"/>
    </location>
</feature>
<proteinExistence type="predicted"/>
<dbReference type="HOGENOM" id="CLU_092347_2_1_6"/>
<sequence length="209" mass="23746">MVNIKNASHTTPPCSDKTFSREIIGHKFANRYRLSFKWAMMAILFLHVLVFNLIIFNILVLTGCSSSEQKKSLPYQLIFRATNNVNDSAPLKIHVILLKSTSEFMSADFFSLQGHAQAVLGNKLINSEQLFLLPFQHKYFLLEKNIPEANSIGILAEYKQLDGKKWRIALPVPIPEPPAFYKFWTSPPDTLDICIQVTANGLNFIDKCN</sequence>
<dbReference type="Pfam" id="PF12790">
    <property type="entry name" value="T6SS-SciN"/>
    <property type="match status" value="1"/>
</dbReference>
<keyword evidence="1" id="KW-1133">Transmembrane helix</keyword>